<dbReference type="EMBL" id="JAINUF010000016">
    <property type="protein sequence ID" value="KAJ8340312.1"/>
    <property type="molecule type" value="Genomic_DNA"/>
</dbReference>
<keyword evidence="2" id="KW-1185">Reference proteome</keyword>
<comment type="caution">
    <text evidence="1">The sequence shown here is derived from an EMBL/GenBank/DDBJ whole genome shotgun (WGS) entry which is preliminary data.</text>
</comment>
<accession>A0A9Q1EK67</accession>
<evidence type="ECO:0000313" key="2">
    <source>
        <dbReference type="Proteomes" id="UP001152622"/>
    </source>
</evidence>
<dbReference type="AlphaFoldDB" id="A0A9Q1EK67"/>
<proteinExistence type="predicted"/>
<evidence type="ECO:0000313" key="1">
    <source>
        <dbReference type="EMBL" id="KAJ8340312.1"/>
    </source>
</evidence>
<reference evidence="1" key="1">
    <citation type="journal article" date="2023" name="Science">
        <title>Genome structures resolve the early diversification of teleost fishes.</title>
        <authorList>
            <person name="Parey E."/>
            <person name="Louis A."/>
            <person name="Montfort J."/>
            <person name="Bouchez O."/>
            <person name="Roques C."/>
            <person name="Iampietro C."/>
            <person name="Lluch J."/>
            <person name="Castinel A."/>
            <person name="Donnadieu C."/>
            <person name="Desvignes T."/>
            <person name="Floi Bucao C."/>
            <person name="Jouanno E."/>
            <person name="Wen M."/>
            <person name="Mejri S."/>
            <person name="Dirks R."/>
            <person name="Jansen H."/>
            <person name="Henkel C."/>
            <person name="Chen W.J."/>
            <person name="Zahm M."/>
            <person name="Cabau C."/>
            <person name="Klopp C."/>
            <person name="Thompson A.W."/>
            <person name="Robinson-Rechavi M."/>
            <person name="Braasch I."/>
            <person name="Lecointre G."/>
            <person name="Bobe J."/>
            <person name="Postlethwait J.H."/>
            <person name="Berthelot C."/>
            <person name="Roest Crollius H."/>
            <person name="Guiguen Y."/>
        </authorList>
    </citation>
    <scope>NUCLEOTIDE SEQUENCE</scope>
    <source>
        <strain evidence="1">WJC10195</strain>
    </source>
</reference>
<gene>
    <name evidence="1" type="ORF">SKAU_G00349450</name>
</gene>
<sequence>MVGLVLKLQECVSISPVCRQSWPLSQHRNMLGEERQRKAHPLCECNWVTLSTLVPEVAHAQESGPKQQVKASGPLTDSERLCATESGNRLKGAFLAGLRPHQPELV</sequence>
<organism evidence="1 2">
    <name type="scientific">Synaphobranchus kaupii</name>
    <name type="common">Kaup's arrowtooth eel</name>
    <dbReference type="NCBI Taxonomy" id="118154"/>
    <lineage>
        <taxon>Eukaryota</taxon>
        <taxon>Metazoa</taxon>
        <taxon>Chordata</taxon>
        <taxon>Craniata</taxon>
        <taxon>Vertebrata</taxon>
        <taxon>Euteleostomi</taxon>
        <taxon>Actinopterygii</taxon>
        <taxon>Neopterygii</taxon>
        <taxon>Teleostei</taxon>
        <taxon>Anguilliformes</taxon>
        <taxon>Synaphobranchidae</taxon>
        <taxon>Synaphobranchus</taxon>
    </lineage>
</organism>
<dbReference type="Proteomes" id="UP001152622">
    <property type="component" value="Chromosome 16"/>
</dbReference>
<name>A0A9Q1EK67_SYNKA</name>
<protein>
    <submittedName>
        <fullName evidence="1">Uncharacterized protein</fullName>
    </submittedName>
</protein>